<dbReference type="Proteomes" id="UP000234254">
    <property type="component" value="Unassembled WGS sequence"/>
</dbReference>
<keyword evidence="1" id="KW-1133">Transmembrane helix</keyword>
<name>A0A2I1DE46_ASPC2</name>
<dbReference type="EMBL" id="MSFM01000001">
    <property type="protein sequence ID" value="PKY08159.1"/>
    <property type="molecule type" value="Genomic_DNA"/>
</dbReference>
<organism evidence="2 3">
    <name type="scientific">Aspergillus campestris (strain IBT 28561)</name>
    <dbReference type="NCBI Taxonomy" id="1392248"/>
    <lineage>
        <taxon>Eukaryota</taxon>
        <taxon>Fungi</taxon>
        <taxon>Dikarya</taxon>
        <taxon>Ascomycota</taxon>
        <taxon>Pezizomycotina</taxon>
        <taxon>Eurotiomycetes</taxon>
        <taxon>Eurotiomycetidae</taxon>
        <taxon>Eurotiales</taxon>
        <taxon>Aspergillaceae</taxon>
        <taxon>Aspergillus</taxon>
        <taxon>Aspergillus subgen. Circumdati</taxon>
    </lineage>
</organism>
<evidence type="ECO:0000313" key="2">
    <source>
        <dbReference type="EMBL" id="PKY08159.1"/>
    </source>
</evidence>
<comment type="caution">
    <text evidence="2">The sequence shown here is derived from an EMBL/GenBank/DDBJ whole genome shotgun (WGS) entry which is preliminary data.</text>
</comment>
<dbReference type="VEuPathDB" id="FungiDB:P168DRAFT_10095"/>
<keyword evidence="1" id="KW-0472">Membrane</keyword>
<dbReference type="GeneID" id="36540038"/>
<keyword evidence="1" id="KW-0812">Transmembrane</keyword>
<keyword evidence="3" id="KW-1185">Reference proteome</keyword>
<accession>A0A2I1DE46</accession>
<dbReference type="AlphaFoldDB" id="A0A2I1DE46"/>
<evidence type="ECO:0000313" key="3">
    <source>
        <dbReference type="Proteomes" id="UP000234254"/>
    </source>
</evidence>
<proteinExistence type="predicted"/>
<gene>
    <name evidence="2" type="ORF">P168DRAFT_10095</name>
</gene>
<dbReference type="RefSeq" id="XP_024696753.1">
    <property type="nucleotide sequence ID" value="XM_024832517.1"/>
</dbReference>
<feature type="transmembrane region" description="Helical" evidence="1">
    <location>
        <begin position="49"/>
        <end position="73"/>
    </location>
</feature>
<sequence length="116" mass="13916">MGCTRNRTDYGYTYLWKGEGLIEWEREMREILLISFSYYRPYLLCLFDWFLLLLFVLCCFLYVLVFTFLLHIWQVMLEIQCTRSANWCMIGLNIRVSASPRILVDLLSTGNIDRAY</sequence>
<evidence type="ECO:0000256" key="1">
    <source>
        <dbReference type="SAM" id="Phobius"/>
    </source>
</evidence>
<protein>
    <submittedName>
        <fullName evidence="2">Uncharacterized protein</fullName>
    </submittedName>
</protein>
<reference evidence="2" key="1">
    <citation type="submission" date="2016-12" db="EMBL/GenBank/DDBJ databases">
        <title>The genomes of Aspergillus section Nigri reveals drivers in fungal speciation.</title>
        <authorList>
            <consortium name="DOE Joint Genome Institute"/>
            <person name="Vesth T.C."/>
            <person name="Nybo J."/>
            <person name="Theobald S."/>
            <person name="Brandl J."/>
            <person name="Frisvad J.C."/>
            <person name="Nielsen K.F."/>
            <person name="Lyhne E.K."/>
            <person name="Kogle M.E."/>
            <person name="Kuo A."/>
            <person name="Riley R."/>
            <person name="Clum A."/>
            <person name="Nolan M."/>
            <person name="Lipzen A."/>
            <person name="Salamov A."/>
            <person name="Henrissat B."/>
            <person name="Wiebenga A."/>
            <person name="De vries R.P."/>
            <person name="Grigoriev I.V."/>
            <person name="Mortensen U.H."/>
            <person name="Andersen M.R."/>
            <person name="Baker S.E."/>
        </authorList>
    </citation>
    <scope>NUCLEOTIDE SEQUENCE</scope>
    <source>
        <strain evidence="2">IBT 28561</strain>
    </source>
</reference>